<keyword evidence="1 2" id="KW-0732">Signal</keyword>
<reference evidence="4 5" key="1">
    <citation type="submission" date="2019-06" db="EMBL/GenBank/DDBJ databases">
        <authorList>
            <person name="Teng J.L.L."/>
            <person name="Lee H.H."/>
            <person name="Lau S.K.P."/>
            <person name="Woo P.C.Y."/>
        </authorList>
    </citation>
    <scope>NUCLEOTIDE SEQUENCE [LARGE SCALE GENOMIC DNA]</scope>
    <source>
        <strain evidence="4 5">HKU70</strain>
    </source>
</reference>
<proteinExistence type="predicted"/>
<dbReference type="AlphaFoldDB" id="A0A5C5RRA8"/>
<organism evidence="4 5">
    <name type="scientific">Tsukamurella sputi</name>
    <dbReference type="NCBI Taxonomy" id="2591848"/>
    <lineage>
        <taxon>Bacteria</taxon>
        <taxon>Bacillati</taxon>
        <taxon>Actinomycetota</taxon>
        <taxon>Actinomycetes</taxon>
        <taxon>Mycobacteriales</taxon>
        <taxon>Tsukamurellaceae</taxon>
        <taxon>Tsukamurella</taxon>
    </lineage>
</organism>
<comment type="caution">
    <text evidence="4">The sequence shown here is derived from an EMBL/GenBank/DDBJ whole genome shotgun (WGS) entry which is preliminary data.</text>
</comment>
<dbReference type="PANTHER" id="PTHR21666:SF289">
    <property type="entry name" value="L-ALA--D-GLU ENDOPEPTIDASE"/>
    <property type="match status" value="1"/>
</dbReference>
<dbReference type="EMBL" id="VIGV01000002">
    <property type="protein sequence ID" value="TWS25214.1"/>
    <property type="molecule type" value="Genomic_DNA"/>
</dbReference>
<dbReference type="InterPro" id="IPR011055">
    <property type="entry name" value="Dup_hybrid_motif"/>
</dbReference>
<evidence type="ECO:0000313" key="5">
    <source>
        <dbReference type="Proteomes" id="UP000319792"/>
    </source>
</evidence>
<dbReference type="Gene3D" id="2.70.70.10">
    <property type="entry name" value="Glucose Permease (Domain IIA)"/>
    <property type="match status" value="1"/>
</dbReference>
<dbReference type="SUPFAM" id="SSF51261">
    <property type="entry name" value="Duplicated hybrid motif"/>
    <property type="match status" value="1"/>
</dbReference>
<dbReference type="GO" id="GO:0004222">
    <property type="term" value="F:metalloendopeptidase activity"/>
    <property type="evidence" value="ECO:0007669"/>
    <property type="project" value="TreeGrafter"/>
</dbReference>
<feature type="chain" id="PRO_5022694138" evidence="2">
    <location>
        <begin position="25"/>
        <end position="167"/>
    </location>
</feature>
<evidence type="ECO:0000256" key="2">
    <source>
        <dbReference type="SAM" id="SignalP"/>
    </source>
</evidence>
<evidence type="ECO:0000256" key="1">
    <source>
        <dbReference type="ARBA" id="ARBA00022729"/>
    </source>
</evidence>
<dbReference type="Pfam" id="PF01551">
    <property type="entry name" value="Peptidase_M23"/>
    <property type="match status" value="1"/>
</dbReference>
<evidence type="ECO:0000313" key="4">
    <source>
        <dbReference type="EMBL" id="TWS25214.1"/>
    </source>
</evidence>
<evidence type="ECO:0000259" key="3">
    <source>
        <dbReference type="Pfam" id="PF01551"/>
    </source>
</evidence>
<sequence>MRTVRSVVLALVVALGAAPPTAAAGDYDWPLDPRPSVARPFANPDKRWQPGHRGADLAAVPGQTVYAAGAGRVHHVGRVDDRIVVSVLHPNGLLTTYEPIEDPMVRAGDEVGIGSPLGRVAAGHEGCPAAACLHWGLRRGAGHAAEYFDPLLLVGAAPVRLLPDAAG</sequence>
<feature type="domain" description="M23ase beta-sheet core" evidence="3">
    <location>
        <begin position="51"/>
        <end position="140"/>
    </location>
</feature>
<dbReference type="OrthoDB" id="5245088at2"/>
<dbReference type="PANTHER" id="PTHR21666">
    <property type="entry name" value="PEPTIDASE-RELATED"/>
    <property type="match status" value="1"/>
</dbReference>
<dbReference type="RefSeq" id="WP_146433018.1">
    <property type="nucleotide sequence ID" value="NZ_VIGV01000002.1"/>
</dbReference>
<dbReference type="Proteomes" id="UP000319792">
    <property type="component" value="Unassembled WGS sequence"/>
</dbReference>
<feature type="signal peptide" evidence="2">
    <location>
        <begin position="1"/>
        <end position="24"/>
    </location>
</feature>
<reference evidence="4 5" key="2">
    <citation type="submission" date="2019-08" db="EMBL/GenBank/DDBJ databases">
        <title>Tsukamurella conjunctivitidis sp. nov., Tsukamurella assacharolytica sp. nov. and Tsukamurella sputae sp. nov. isolated from patients with conjunctivitis, bacteraemia (lymphoma) and respiratory infection (sputum) in Hong Kong.</title>
        <authorList>
            <person name="Fok K.M.N."/>
            <person name="Fong J.Y.H."/>
        </authorList>
    </citation>
    <scope>NUCLEOTIDE SEQUENCE [LARGE SCALE GENOMIC DNA]</scope>
    <source>
        <strain evidence="4 5">HKU70</strain>
    </source>
</reference>
<gene>
    <name evidence="4" type="ORF">FK268_08380</name>
</gene>
<dbReference type="CDD" id="cd12797">
    <property type="entry name" value="M23_peptidase"/>
    <property type="match status" value="1"/>
</dbReference>
<accession>A0A5C5RRA8</accession>
<dbReference type="InterPro" id="IPR016047">
    <property type="entry name" value="M23ase_b-sheet_dom"/>
</dbReference>
<name>A0A5C5RRA8_9ACTN</name>
<keyword evidence="5" id="KW-1185">Reference proteome</keyword>
<protein>
    <submittedName>
        <fullName evidence="4">M23 family metallopeptidase</fullName>
    </submittedName>
</protein>
<dbReference type="InterPro" id="IPR050570">
    <property type="entry name" value="Cell_wall_metabolism_enzyme"/>
</dbReference>